<feature type="region of interest" description="Disordered" evidence="1">
    <location>
        <begin position="123"/>
        <end position="174"/>
    </location>
</feature>
<dbReference type="Proteomes" id="UP000567885">
    <property type="component" value="Unassembled WGS sequence"/>
</dbReference>
<dbReference type="OrthoDB" id="5064090at2759"/>
<evidence type="ECO:0000313" key="3">
    <source>
        <dbReference type="Proteomes" id="UP000567885"/>
    </source>
</evidence>
<name>A0A8H5TDG0_FUSHE</name>
<feature type="region of interest" description="Disordered" evidence="1">
    <location>
        <begin position="83"/>
        <end position="106"/>
    </location>
</feature>
<keyword evidence="3" id="KW-1185">Reference proteome</keyword>
<sequence>MGHREDSSRKKYNLSSKHYNEESSPFEPSEPMDTTVIEIESSPESLDPMDEDEDIYGYSGDEDNNSAVAGASAVQAGRQWQAIIPSRPADEDEDIYGYSGDEDNNSAVAGASAVQAGEQAQAIVPTEESPMELSLEDSPGYIPYSEEAESPNDNDSNSSHSTVVARTGQVDESEEVTLISADDICEEGAPSPDFFIPEPTPEYISSYSYNPIDTPEPNVLNREPMVIDADLVNEVMMNASGQAVIETLDPILLLPSLPSNPEPVEAEDSPLSSIGDSELDELEQIFNGGASSAFREVDTSEEQDAQVEARILQDNPMSNDIEPRYLSSEPLVDKDLMNSSNFSSDSYINEGGASNSGVAGIHGASEISYSDFQDREVNMTDASDSEGDSSDKSSSRNSVVTVVPWTGQVDESEEVTLVSADDICEEGAPSPDFFIPEPTPEYISSYSYNPIDTPEPNVLNRESMVIDADLVNEVMMNASGQAVIETLDPILLFPSQPSNLEPPIETIDPLTSGQAGETEEATIISSGEDSSSGGVPSPHGKVIDRDNAGIPSPDIQPGQDNTSMDIDEDSLHAGNSEGNVSYDTCMDIDEGSSRAYAEEGLVGRDSFLDFDPCGAGTDFFGYDYHQEEVPSPLNVDTEAQALAPHPIINTSYLSGEGSDDRNRAEVATTAPSDTQASQEEVADDILEPNVLNREPMVIDADLVNEVMMNASGQASIGTIDPILLFPSQPRTK</sequence>
<accession>A0A8H5TDG0</accession>
<evidence type="ECO:0000313" key="2">
    <source>
        <dbReference type="EMBL" id="KAF5669116.1"/>
    </source>
</evidence>
<proteinExistence type="predicted"/>
<feature type="region of interest" description="Disordered" evidence="1">
    <location>
        <begin position="650"/>
        <end position="682"/>
    </location>
</feature>
<dbReference type="EMBL" id="JAAGWQ010000086">
    <property type="protein sequence ID" value="KAF5669116.1"/>
    <property type="molecule type" value="Genomic_DNA"/>
</dbReference>
<feature type="region of interest" description="Disordered" evidence="1">
    <location>
        <begin position="510"/>
        <end position="578"/>
    </location>
</feature>
<feature type="compositionally biased region" description="Acidic residues" evidence="1">
    <location>
        <begin position="47"/>
        <end position="64"/>
    </location>
</feature>
<comment type="caution">
    <text evidence="2">The sequence shown here is derived from an EMBL/GenBank/DDBJ whole genome shotgun (WGS) entry which is preliminary data.</text>
</comment>
<gene>
    <name evidence="2" type="ORF">FHETE_5073</name>
</gene>
<organism evidence="2 3">
    <name type="scientific">Fusarium heterosporum</name>
    <dbReference type="NCBI Taxonomy" id="42747"/>
    <lineage>
        <taxon>Eukaryota</taxon>
        <taxon>Fungi</taxon>
        <taxon>Dikarya</taxon>
        <taxon>Ascomycota</taxon>
        <taxon>Pezizomycotina</taxon>
        <taxon>Sordariomycetes</taxon>
        <taxon>Hypocreomycetidae</taxon>
        <taxon>Hypocreales</taxon>
        <taxon>Nectriaceae</taxon>
        <taxon>Fusarium</taxon>
        <taxon>Fusarium heterosporum species complex</taxon>
    </lineage>
</organism>
<reference evidence="2 3" key="1">
    <citation type="submission" date="2020-05" db="EMBL/GenBank/DDBJ databases">
        <title>Identification and distribution of gene clusters putatively required for synthesis of sphingolipid metabolism inhibitors in phylogenetically diverse species of the filamentous fungus Fusarium.</title>
        <authorList>
            <person name="Kim H.-S."/>
            <person name="Busman M."/>
            <person name="Brown D.W."/>
            <person name="Divon H."/>
            <person name="Uhlig S."/>
            <person name="Proctor R.H."/>
        </authorList>
    </citation>
    <scope>NUCLEOTIDE SEQUENCE [LARGE SCALE GENOMIC DNA]</scope>
    <source>
        <strain evidence="2 3">NRRL 20693</strain>
    </source>
</reference>
<feature type="region of interest" description="Disordered" evidence="1">
    <location>
        <begin position="183"/>
        <end position="202"/>
    </location>
</feature>
<feature type="compositionally biased region" description="Polar residues" evidence="1">
    <location>
        <begin position="669"/>
        <end position="678"/>
    </location>
</feature>
<evidence type="ECO:0000256" key="1">
    <source>
        <dbReference type="SAM" id="MobiDB-lite"/>
    </source>
</evidence>
<feature type="compositionally biased region" description="Low complexity" evidence="1">
    <location>
        <begin position="525"/>
        <end position="537"/>
    </location>
</feature>
<feature type="region of interest" description="Disordered" evidence="1">
    <location>
        <begin position="379"/>
        <end position="399"/>
    </location>
</feature>
<feature type="compositionally biased region" description="Low complexity" evidence="1">
    <location>
        <begin position="22"/>
        <end position="31"/>
    </location>
</feature>
<dbReference type="AlphaFoldDB" id="A0A8H5TDG0"/>
<protein>
    <submittedName>
        <fullName evidence="2">Uncharacterized protein</fullName>
    </submittedName>
</protein>
<feature type="region of interest" description="Disordered" evidence="1">
    <location>
        <begin position="1"/>
        <end position="66"/>
    </location>
</feature>
<feature type="compositionally biased region" description="Acidic residues" evidence="1">
    <location>
        <begin position="90"/>
        <end position="104"/>
    </location>
</feature>